<dbReference type="AlphaFoldDB" id="A0A9N8WR51"/>
<comment type="caution">
    <text evidence="4">The sequence shown here is derived from an EMBL/GenBank/DDBJ whole genome shotgun (WGS) entry which is preliminary data.</text>
</comment>
<evidence type="ECO:0000256" key="1">
    <source>
        <dbReference type="ARBA" id="ARBA00022801"/>
    </source>
</evidence>
<dbReference type="Gene3D" id="3.40.50.1110">
    <property type="entry name" value="SGNH hydrolase"/>
    <property type="match status" value="3"/>
</dbReference>
<dbReference type="InterPro" id="IPR036514">
    <property type="entry name" value="SGNH_hydro_sf"/>
</dbReference>
<protein>
    <submittedName>
        <fullName evidence="4">13548_t:CDS:1</fullName>
    </submittedName>
</protein>
<dbReference type="GO" id="GO:0016788">
    <property type="term" value="F:hydrolase activity, acting on ester bonds"/>
    <property type="evidence" value="ECO:0007669"/>
    <property type="project" value="InterPro"/>
</dbReference>
<sequence length="599" mass="67947">MRGKINLLRINVFTFVILFLSAIAISIPLSKDDDCFIPDLVIFGDSISDNGNVWRATNKTIPSPKYYFQGRFTNGRVWIEDLDYMLHANLTDLAYGGAVTNNSIYEKVYSFATNSTLNFTDQIPSIDEQVLSLLPNLSNYPPETIYVIWTGSNDLQRIFDFSLNVTNAEIVSSISNSISLLASKGAQRFLIITVPAIQYTPIYNKFTNNNTIFRDLIENYNVLLNGTMSELAQSNSNIIIKVFDSYGGLENIVKDPQGAGFKNVVDYCVNTTNDVGKRGLDNIQTYLLRKDHLEDDKDDCVVPDLVLFGDSLSDNGNIFKATNDTVPPPSFYYNGRFSNGRVWIEDLDYMLHANLTDWAFGGAVTNNTFYEKRIFDYKLNVTHAEVVSTVIKSISLLASKGARNFLVLNVPPIQLTPAYNKFDNRTVIQKLVEGYNLLLNSTLSTLAKSNPNVSINLFDSYGLLETTVKNYKSFGFKNIVDHCLNATSSTGKRGLEDVQNYFREKRDLEEVQNYLREKRASKPKKKTKKPKHKSKKHKNKKDDDDDYVTKEELAFHSPGACENPDEYLYWDNVHPTRKAHRILAAKIEEYICGLKGWKR</sequence>
<dbReference type="OrthoDB" id="1600564at2759"/>
<dbReference type="SUPFAM" id="SSF52266">
    <property type="entry name" value="SGNH hydrolase"/>
    <property type="match status" value="2"/>
</dbReference>
<dbReference type="EMBL" id="CAJVPV010001327">
    <property type="protein sequence ID" value="CAG8493757.1"/>
    <property type="molecule type" value="Genomic_DNA"/>
</dbReference>
<evidence type="ECO:0000256" key="2">
    <source>
        <dbReference type="SAM" id="MobiDB-lite"/>
    </source>
</evidence>
<dbReference type="InterPro" id="IPR001087">
    <property type="entry name" value="GDSL"/>
</dbReference>
<reference evidence="4" key="1">
    <citation type="submission" date="2021-06" db="EMBL/GenBank/DDBJ databases">
        <authorList>
            <person name="Kallberg Y."/>
            <person name="Tangrot J."/>
            <person name="Rosling A."/>
        </authorList>
    </citation>
    <scope>NUCLEOTIDE SEQUENCE</scope>
    <source>
        <strain evidence="4">CL551</strain>
    </source>
</reference>
<keyword evidence="3" id="KW-0812">Transmembrane</keyword>
<evidence type="ECO:0000313" key="5">
    <source>
        <dbReference type="Proteomes" id="UP000789342"/>
    </source>
</evidence>
<keyword evidence="3" id="KW-0472">Membrane</keyword>
<keyword evidence="5" id="KW-1185">Reference proteome</keyword>
<dbReference type="CDD" id="cd01846">
    <property type="entry name" value="fatty_acyltransferase_like"/>
    <property type="match status" value="2"/>
</dbReference>
<feature type="region of interest" description="Disordered" evidence="2">
    <location>
        <begin position="515"/>
        <end position="547"/>
    </location>
</feature>
<accession>A0A9N8WR51</accession>
<feature type="compositionally biased region" description="Basic residues" evidence="2">
    <location>
        <begin position="521"/>
        <end position="539"/>
    </location>
</feature>
<dbReference type="PANTHER" id="PTHR45648:SF22">
    <property type="entry name" value="GDSL LIPASE_ACYLHYDROLASE FAMILY PROTEIN (AFU_ORTHOLOGUE AFUA_4G14700)"/>
    <property type="match status" value="1"/>
</dbReference>
<name>A0A9N8WR51_9GLOM</name>
<dbReference type="InterPro" id="IPR051058">
    <property type="entry name" value="GDSL_Est/Lipase"/>
</dbReference>
<gene>
    <name evidence="4" type="ORF">AMORRO_LOCUS2907</name>
</gene>
<evidence type="ECO:0000313" key="4">
    <source>
        <dbReference type="EMBL" id="CAG8493757.1"/>
    </source>
</evidence>
<dbReference type="Proteomes" id="UP000789342">
    <property type="component" value="Unassembled WGS sequence"/>
</dbReference>
<keyword evidence="1" id="KW-0378">Hydrolase</keyword>
<dbReference type="PANTHER" id="PTHR45648">
    <property type="entry name" value="GDSL LIPASE/ACYLHYDROLASE FAMILY PROTEIN (AFU_ORTHOLOGUE AFUA_4G14700)"/>
    <property type="match status" value="1"/>
</dbReference>
<feature type="transmembrane region" description="Helical" evidence="3">
    <location>
        <begin position="7"/>
        <end position="29"/>
    </location>
</feature>
<keyword evidence="3" id="KW-1133">Transmembrane helix</keyword>
<organism evidence="4 5">
    <name type="scientific">Acaulospora morrowiae</name>
    <dbReference type="NCBI Taxonomy" id="94023"/>
    <lineage>
        <taxon>Eukaryota</taxon>
        <taxon>Fungi</taxon>
        <taxon>Fungi incertae sedis</taxon>
        <taxon>Mucoromycota</taxon>
        <taxon>Glomeromycotina</taxon>
        <taxon>Glomeromycetes</taxon>
        <taxon>Diversisporales</taxon>
        <taxon>Acaulosporaceae</taxon>
        <taxon>Acaulospora</taxon>
    </lineage>
</organism>
<proteinExistence type="predicted"/>
<evidence type="ECO:0000256" key="3">
    <source>
        <dbReference type="SAM" id="Phobius"/>
    </source>
</evidence>
<dbReference type="Pfam" id="PF00657">
    <property type="entry name" value="Lipase_GDSL"/>
    <property type="match status" value="2"/>
</dbReference>